<organism evidence="1 2">
    <name type="scientific">Cordylochernes scorpioides</name>
    <dbReference type="NCBI Taxonomy" id="51811"/>
    <lineage>
        <taxon>Eukaryota</taxon>
        <taxon>Metazoa</taxon>
        <taxon>Ecdysozoa</taxon>
        <taxon>Arthropoda</taxon>
        <taxon>Chelicerata</taxon>
        <taxon>Arachnida</taxon>
        <taxon>Pseudoscorpiones</taxon>
        <taxon>Cheliferoidea</taxon>
        <taxon>Chernetidae</taxon>
        <taxon>Cordylochernes</taxon>
    </lineage>
</organism>
<reference evidence="1 2" key="1">
    <citation type="submission" date="2022-01" db="EMBL/GenBank/DDBJ databases">
        <title>A chromosomal length assembly of Cordylochernes scorpioides.</title>
        <authorList>
            <person name="Zeh D."/>
            <person name="Zeh J."/>
        </authorList>
    </citation>
    <scope>NUCLEOTIDE SEQUENCE [LARGE SCALE GENOMIC DNA]</scope>
    <source>
        <strain evidence="1">IN4F17</strain>
        <tissue evidence="1">Whole Body</tissue>
    </source>
</reference>
<accession>A0ABY6L1E6</accession>
<sequence length="189" mass="22197">MENALEAAVRYHNRSYNSYLGCSPLFKLTKTSPVLPADEELKLHCPFYETEKSQIMQNLYRQRTKFYFNSRKKALPPEMNIDDYILVRHQKVGKEWKLSGPHRVTRVTKMDGHPKYVEYESDDKTPRTAHISNIQPYLHRHPRRDKALQVGKLTCIKFCVKNEIKCADAFRMLTVAYGKATLDRSNVFR</sequence>
<name>A0ABY6L1E6_9ARAC</name>
<evidence type="ECO:0000313" key="1">
    <source>
        <dbReference type="EMBL" id="UYV74965.1"/>
    </source>
</evidence>
<evidence type="ECO:0000313" key="2">
    <source>
        <dbReference type="Proteomes" id="UP001235939"/>
    </source>
</evidence>
<dbReference type="Proteomes" id="UP001235939">
    <property type="component" value="Chromosome 12"/>
</dbReference>
<proteinExistence type="predicted"/>
<gene>
    <name evidence="1" type="ORF">LAZ67_12001916</name>
</gene>
<dbReference type="EMBL" id="CP092874">
    <property type="protein sequence ID" value="UYV74965.1"/>
    <property type="molecule type" value="Genomic_DNA"/>
</dbReference>
<protein>
    <submittedName>
        <fullName evidence="1">Uncharacterized protein</fullName>
    </submittedName>
</protein>
<keyword evidence="2" id="KW-1185">Reference proteome</keyword>